<dbReference type="CDD" id="cd02869">
    <property type="entry name" value="PseudoU_synth_RluA_like"/>
    <property type="match status" value="1"/>
</dbReference>
<dbReference type="PROSITE" id="PS51375">
    <property type="entry name" value="PPR"/>
    <property type="match status" value="2"/>
</dbReference>
<keyword evidence="1" id="KW-0677">Repeat</keyword>
<dbReference type="InterPro" id="IPR002885">
    <property type="entry name" value="PPR_rpt"/>
</dbReference>
<dbReference type="Gene3D" id="3.30.2350.10">
    <property type="entry name" value="Pseudouridine synthase"/>
    <property type="match status" value="1"/>
</dbReference>
<dbReference type="InterPro" id="IPR006145">
    <property type="entry name" value="PsdUridine_synth_RsuA/RluA"/>
</dbReference>
<evidence type="ECO:0000313" key="4">
    <source>
        <dbReference type="EMBL" id="CAK9042172.1"/>
    </source>
</evidence>
<evidence type="ECO:0000256" key="1">
    <source>
        <dbReference type="ARBA" id="ARBA00022737"/>
    </source>
</evidence>
<comment type="caution">
    <text evidence="4">The sequence shown here is derived from an EMBL/GenBank/DDBJ whole genome shotgun (WGS) entry which is preliminary data.</text>
</comment>
<evidence type="ECO:0000256" key="2">
    <source>
        <dbReference type="PROSITE-ProRule" id="PRU00708"/>
    </source>
</evidence>
<sequence length="614" mass="66382">MARAALAKPAADVSQAISVGFSQRISRCRREGKWQEAVYLLAQMRRGKALPNDITCNMVISACAKGGHWQLAVDLLCQMPAVQVTPDLISYNSAINACEVASEWAAALACFKALEEKQLQPDIIVYGGVISACAKAGGLLLRHFWGNLSNHEPLGHVGSLAVGFWQLTLRIFEELCRRMSPDLVACNAALRAFKGNRWPVANAILQNFDDFGLQADVVTFSTAITSCVDAWPMTLQLLTEMHSAQIEANVWSFSSAMTCMSGAALSAWPTSLDLLRAMKSSQVEPNHFSLSSAISTGLSSWPRAVSLLPVKMSRVCYVSALASCASSMAWEAALACLTAMQNAQMTPGAVEVGTLAESFNRALGHKAARELLCSVSTSWKAGKKDAVPNFTAEEIIMQGPGLLMANKPESTSTEEFAAALAARLNCRLSVTSRLDHPTSGVLPLAFGTESSMEKWLVAQLAARLVEKEYLCLCEGEALGPPGTTGLVVAPIRTMELDGHTSRSEVSPTGRIARTEYQVLRRFSCRGAQWAEDTSEVMLLAAHPITGRTHQIRVHFAFLGRPLLGDLTYGRRDSLSVCPRLFLHCRRFSCIGPDGTPLVAEAPLPPELQNVLETL</sequence>
<evidence type="ECO:0000259" key="3">
    <source>
        <dbReference type="Pfam" id="PF00849"/>
    </source>
</evidence>
<feature type="domain" description="Pseudouridine synthase RsuA/RluA-like" evidence="3">
    <location>
        <begin position="410"/>
        <end position="556"/>
    </location>
</feature>
<dbReference type="NCBIfam" id="TIGR00756">
    <property type="entry name" value="PPR"/>
    <property type="match status" value="1"/>
</dbReference>
<dbReference type="InterPro" id="IPR020103">
    <property type="entry name" value="PsdUridine_synth_cat_dom_sf"/>
</dbReference>
<dbReference type="Proteomes" id="UP001642484">
    <property type="component" value="Unassembled WGS sequence"/>
</dbReference>
<accession>A0ABP0LUW6</accession>
<dbReference type="PANTHER" id="PTHR47447">
    <property type="entry name" value="OS03G0856100 PROTEIN"/>
    <property type="match status" value="1"/>
</dbReference>
<feature type="repeat" description="PPR" evidence="2">
    <location>
        <begin position="87"/>
        <end position="121"/>
    </location>
</feature>
<feature type="repeat" description="PPR" evidence="2">
    <location>
        <begin position="52"/>
        <end position="86"/>
    </location>
</feature>
<dbReference type="Gene3D" id="1.25.40.10">
    <property type="entry name" value="Tetratricopeptide repeat domain"/>
    <property type="match status" value="2"/>
</dbReference>
<dbReference type="EMBL" id="CAXAMN010013980">
    <property type="protein sequence ID" value="CAK9042172.1"/>
    <property type="molecule type" value="Genomic_DNA"/>
</dbReference>
<keyword evidence="5" id="KW-1185">Reference proteome</keyword>
<gene>
    <name evidence="4" type="ORF">CCMP2556_LOCUS22481</name>
</gene>
<proteinExistence type="predicted"/>
<evidence type="ECO:0000313" key="5">
    <source>
        <dbReference type="Proteomes" id="UP001642484"/>
    </source>
</evidence>
<protein>
    <recommendedName>
        <fullName evidence="3">Pseudouridine synthase RsuA/RluA-like domain-containing protein</fullName>
    </recommendedName>
</protein>
<name>A0ABP0LUW6_9DINO</name>
<dbReference type="SUPFAM" id="SSF55120">
    <property type="entry name" value="Pseudouridine synthase"/>
    <property type="match status" value="1"/>
</dbReference>
<dbReference type="Pfam" id="PF13041">
    <property type="entry name" value="PPR_2"/>
    <property type="match status" value="1"/>
</dbReference>
<dbReference type="InterPro" id="IPR011990">
    <property type="entry name" value="TPR-like_helical_dom_sf"/>
</dbReference>
<dbReference type="PANTHER" id="PTHR47447:SF17">
    <property type="entry name" value="OS12G0638900 PROTEIN"/>
    <property type="match status" value="1"/>
</dbReference>
<reference evidence="4 5" key="1">
    <citation type="submission" date="2024-02" db="EMBL/GenBank/DDBJ databases">
        <authorList>
            <person name="Chen Y."/>
            <person name="Shah S."/>
            <person name="Dougan E. K."/>
            <person name="Thang M."/>
            <person name="Chan C."/>
        </authorList>
    </citation>
    <scope>NUCLEOTIDE SEQUENCE [LARGE SCALE GENOMIC DNA]</scope>
</reference>
<organism evidence="4 5">
    <name type="scientific">Durusdinium trenchii</name>
    <dbReference type="NCBI Taxonomy" id="1381693"/>
    <lineage>
        <taxon>Eukaryota</taxon>
        <taxon>Sar</taxon>
        <taxon>Alveolata</taxon>
        <taxon>Dinophyceae</taxon>
        <taxon>Suessiales</taxon>
        <taxon>Symbiodiniaceae</taxon>
        <taxon>Durusdinium</taxon>
    </lineage>
</organism>
<dbReference type="Pfam" id="PF00849">
    <property type="entry name" value="PseudoU_synth_2"/>
    <property type="match status" value="1"/>
</dbReference>